<dbReference type="OrthoDB" id="5638848at2"/>
<dbReference type="RefSeq" id="WP_069908666.1">
    <property type="nucleotide sequence ID" value="NZ_LAJE02000086.1"/>
</dbReference>
<dbReference type="SUPFAM" id="SSF52540">
    <property type="entry name" value="P-loop containing nucleoside triphosphate hydrolases"/>
    <property type="match status" value="1"/>
</dbReference>
<dbReference type="Proteomes" id="UP000095463">
    <property type="component" value="Unassembled WGS sequence"/>
</dbReference>
<evidence type="ECO:0000313" key="2">
    <source>
        <dbReference type="EMBL" id="OEO32171.1"/>
    </source>
</evidence>
<accession>A0A1E5XUB5</accession>
<gene>
    <name evidence="2" type="ORF">VW23_012880</name>
</gene>
<dbReference type="Gene3D" id="3.40.50.300">
    <property type="entry name" value="P-loop containing nucleotide triphosphate hydrolases"/>
    <property type="match status" value="1"/>
</dbReference>
<sequence>MAREFILTGAPGAGKTVILRALEAQGVDVVEEAATDVIALDQGRGIEEPWRQPEFITDIARLQLLRAARPATGAVRVADRSLVCTLALAEYLDHPVPELLVESIGSMLASGQYERQVLFVELLGFITNTEVRRISLADSMRFERFHIEAYERFGFELVRIPALPVDQRVAMVRSLIGPVMNPD</sequence>
<comment type="caution">
    <text evidence="2">The sequence shown here is derived from an EMBL/GenBank/DDBJ whole genome shotgun (WGS) entry which is preliminary data.</text>
</comment>
<organism evidence="2 3">
    <name type="scientific">Devosia insulae DS-56</name>
    <dbReference type="NCBI Taxonomy" id="1116389"/>
    <lineage>
        <taxon>Bacteria</taxon>
        <taxon>Pseudomonadati</taxon>
        <taxon>Pseudomonadota</taxon>
        <taxon>Alphaproteobacteria</taxon>
        <taxon>Hyphomicrobiales</taxon>
        <taxon>Devosiaceae</taxon>
        <taxon>Devosia</taxon>
    </lineage>
</organism>
<dbReference type="Pfam" id="PF13521">
    <property type="entry name" value="AAA_28"/>
    <property type="match status" value="1"/>
</dbReference>
<evidence type="ECO:0000259" key="1">
    <source>
        <dbReference type="Pfam" id="PF13521"/>
    </source>
</evidence>
<reference evidence="2 3" key="1">
    <citation type="journal article" date="2015" name="Genome Announc.">
        <title>Genome Assemblies of Three Soil-Associated Devosia species: D. insulae, D. limi, and D. soli.</title>
        <authorList>
            <person name="Hassan Y.I."/>
            <person name="Lepp D."/>
            <person name="Zhou T."/>
        </authorList>
    </citation>
    <scope>NUCLEOTIDE SEQUENCE [LARGE SCALE GENOMIC DNA]</scope>
    <source>
        <strain evidence="2 3">DS-56</strain>
    </source>
</reference>
<dbReference type="InterPro" id="IPR027417">
    <property type="entry name" value="P-loop_NTPase"/>
</dbReference>
<dbReference type="EMBL" id="LAJE02000086">
    <property type="protein sequence ID" value="OEO32171.1"/>
    <property type="molecule type" value="Genomic_DNA"/>
</dbReference>
<dbReference type="InterPro" id="IPR038727">
    <property type="entry name" value="NadR/Ttd14_AAA_dom"/>
</dbReference>
<keyword evidence="3" id="KW-1185">Reference proteome</keyword>
<evidence type="ECO:0000313" key="3">
    <source>
        <dbReference type="Proteomes" id="UP000095463"/>
    </source>
</evidence>
<protein>
    <recommendedName>
        <fullName evidence="1">NadR/Ttd14 AAA domain-containing protein</fullName>
    </recommendedName>
</protein>
<proteinExistence type="predicted"/>
<name>A0A1E5XUB5_9HYPH</name>
<feature type="domain" description="NadR/Ttd14 AAA" evidence="1">
    <location>
        <begin position="5"/>
        <end position="168"/>
    </location>
</feature>
<dbReference type="AlphaFoldDB" id="A0A1E5XUB5"/>